<feature type="transmembrane region" description="Helical" evidence="1">
    <location>
        <begin position="118"/>
        <end position="140"/>
    </location>
</feature>
<dbReference type="AlphaFoldDB" id="A0A8W8KK53"/>
<dbReference type="Gene3D" id="1.20.140.150">
    <property type="match status" value="2"/>
</dbReference>
<proteinExistence type="predicted"/>
<feature type="transmembrane region" description="Helical" evidence="1">
    <location>
        <begin position="315"/>
        <end position="335"/>
    </location>
</feature>
<evidence type="ECO:0000313" key="2">
    <source>
        <dbReference type="EnsemblMetazoa" id="G2383.2:cds"/>
    </source>
</evidence>
<accession>A0A8W8KK53</accession>
<protein>
    <submittedName>
        <fullName evidence="2">Uncharacterized protein</fullName>
    </submittedName>
</protein>
<dbReference type="Proteomes" id="UP000005408">
    <property type="component" value="Unassembled WGS sequence"/>
</dbReference>
<feature type="transmembrane region" description="Helical" evidence="1">
    <location>
        <begin position="378"/>
        <end position="400"/>
    </location>
</feature>
<evidence type="ECO:0000313" key="3">
    <source>
        <dbReference type="Proteomes" id="UP000005408"/>
    </source>
</evidence>
<reference evidence="2" key="1">
    <citation type="submission" date="2022-08" db="UniProtKB">
        <authorList>
            <consortium name="EnsemblMetazoa"/>
        </authorList>
    </citation>
    <scope>IDENTIFICATION</scope>
    <source>
        <strain evidence="2">05x7-T-G4-1.051#20</strain>
    </source>
</reference>
<sequence length="531" mass="59805">MLLSRKLKIFAILTFVGVVLMTASFVSPGWVNFNVNVVEDRFLPDPLDNDGKVALSVHMTAGVWFYTICVYKFKRGSNGYYDVYQEKEKQCTTRANSYDFEQRLYDVRFGRLNRNLMLEIQIISSIGIVFALLGFIGTIVNTRRVGECRWAGLLTCISLLTSGGTYIAAMIKTAVATPNAQSVFYDGWFFEDVQFYCPWGLVLGITGCLFTLVSAIGPMVVLIKNKTHNDVNDYQTFKSTNQGILQQYSYPIIAPLGYHETFGQKVPLVDEKREENIVDQGVGLMTASFVSPGWVNFNVNVLKYRSVPLSNENTFAISLHMTAGVWFYTICVYKFKRGTNEYYDVYPEAEKRCVTRPNSYEYEQRFSDSSAFGLNRDLIWKIQIISSIGIAFALLGFIGTIVNTRRVGECRWAGLLTCISLLISGGTYTVAIIKTAMATPMSQQVFYSSTVFEDVQFYCPWGLILGIIGCFFTFVSAAGPMVLIQNKTHNDVNDYQTLKNTNQGILQQYSYPIIVPPGYHETFGLKVPIVN</sequence>
<keyword evidence="1" id="KW-0472">Membrane</keyword>
<feature type="transmembrane region" description="Helical" evidence="1">
    <location>
        <begin position="461"/>
        <end position="484"/>
    </location>
</feature>
<keyword evidence="1" id="KW-0812">Transmembrane</keyword>
<evidence type="ECO:0000256" key="1">
    <source>
        <dbReference type="SAM" id="Phobius"/>
    </source>
</evidence>
<dbReference type="EnsemblMetazoa" id="G2383.2">
    <property type="protein sequence ID" value="G2383.2:cds"/>
    <property type="gene ID" value="G2383"/>
</dbReference>
<keyword evidence="3" id="KW-1185">Reference proteome</keyword>
<name>A0A8W8KK53_MAGGI</name>
<keyword evidence="1" id="KW-1133">Transmembrane helix</keyword>
<organism evidence="2 3">
    <name type="scientific">Magallana gigas</name>
    <name type="common">Pacific oyster</name>
    <name type="synonym">Crassostrea gigas</name>
    <dbReference type="NCBI Taxonomy" id="29159"/>
    <lineage>
        <taxon>Eukaryota</taxon>
        <taxon>Metazoa</taxon>
        <taxon>Spiralia</taxon>
        <taxon>Lophotrochozoa</taxon>
        <taxon>Mollusca</taxon>
        <taxon>Bivalvia</taxon>
        <taxon>Autobranchia</taxon>
        <taxon>Pteriomorphia</taxon>
        <taxon>Ostreida</taxon>
        <taxon>Ostreoidea</taxon>
        <taxon>Ostreidae</taxon>
        <taxon>Magallana</taxon>
    </lineage>
</organism>
<feature type="transmembrane region" description="Helical" evidence="1">
    <location>
        <begin position="12"/>
        <end position="33"/>
    </location>
</feature>
<feature type="transmembrane region" description="Helical" evidence="1">
    <location>
        <begin position="199"/>
        <end position="223"/>
    </location>
</feature>
<feature type="transmembrane region" description="Helical" evidence="1">
    <location>
        <begin position="412"/>
        <end position="433"/>
    </location>
</feature>